<dbReference type="InterPro" id="IPR001715">
    <property type="entry name" value="CH_dom"/>
</dbReference>
<sequence length="2384" mass="272428">MADWIRLQRKIFTRWVNQRLQKRHLPPLNDVVEDLGKGKNLVQLVESLAERTCSAKLHDNPRFKAQEIENLNHALAFVYECGVSMTLKPSPENLLEGDERAVLGLVWALMMKYLKFAQEDDETLSPKDALLRWVNLNTQGHAHAQATNFTTSFRDGMVLCALIHKFRPDLIDYDSLTPEDPLANLATAMKAAQEYFGLEQYVEPSDIAKLDEKSMLVYVSEYYAGITEQLKLDLAFRRISQLIEFTIVNDKMKAQYEHDAADLRTRIQQAEAMLTSLPEKKDNTMAGARRLLETFDAYRSNEKRAMFSEHIKLEALFTNLATRLADNKRPPFTPSDASLCIDARAKQLASLQDTEQRVGLELHNEVSRQLRLQQQHELHKNRCDKIKQWVVEHNADLPDINSVQSSGQASNLLKFLEASEKEIGVLRESSLAAVQAISAKLEEEGFEFVSEARAREEALDQQLTDFKASLIDRRPAFEDAYKRECFKEEVQRSISVHSDMCEQLTRWGDRKREYLNTKEAINSLEDAERQVSILEAFDAEREDTIATTVAELKRLGTSVRAAAYSSQFSQWKLEDPGSLETKERSIDQMIAGLGELANHKRDLLADDVQREQYAQATRLMANQHDSKAALLRTWVAEKKAYLQQRESCDSVEQAQFLLGVLAAYRQEKENVTTTALASLQQLGKDILAREYKTAHSSYAYESPAEVTQREADLHAAWKELDALAEQRQPFLDDHLARNQFQNKVRLWVKTHADAFKLLSEWHASKRAYLQTRETIESVDEAQLQLGILSAFRQEKKDTTEGSVAALKQLGQQIRDAEYKTQLSQWKYEAPGEVQELEQQVEGTLWPELDAIAKEKQRVLEDDLAREQFKEATRLQVQNHVSGYELLEAWCKEKVQYLETKEKVTNSEEAKVQLSLLNAFEQKKEGMYTTSVKSLRTLGRAIREAKYASELSTWVYERPDDVSGREARVEERWAEMAEKSAKKREVLEDDKARELYAEETRLLAGRHESETKRILEWAATKAHYLAQREECTTISHAEYLLSVYDAYVSAKNSKTQTSLASLKTLGQTIAARKYATPLSKYTYEDMPAVEARETSVDNKWVELDALAARKKPILDDHLARTKYQKKVRMWADTHANSHAALMSWAAEKQRYLETREEIHSVPESKLQLSLLQACRQDMADRQSGAIANLQALGADICAAKYATDHSEWTYEKPADVNAREQEVVSKWEQLNVLAEEKQKVLEDHLAREEYAEQTRLLAGQHHNRVLQLEAWYKPRQQFLDVHCRETVHTVDDALYRLGEYEAYVKEKAALTEASVASLKQLGKDIRERKYETAHSSYVYEDPATLLAEEKRVDEMWAALDAAAVKAKAVLDDNLARNQFQNKVRLWVKTHADMHTEIAEWYLNRKKYLENTEVISSIQSAELQLSVLSAFRQEKKDTTEGSVAALKQLGQQIRDAEYKTQLSQWKYEAPGEVQELEQQVEGTLWPELDAIAKEKQRVLEDDLAREQFKEATRLQVQNHVSGYELLEAWCKEKVQYLETKEKVTNSEEAKVQLSLLDMFDRECADMAAADVAALRTLGRAIREAKYASELSTWVYERPDDVSGREARVEERWAEMAEKSAKKREVLEDDKARELYAEETRLLALQHADQTALLETWVATKARYLQQREEIALSHDARFHLSLADAFVSDRAAMKATSMASLHALRDTIFARKYETALSRYAFESPEEVTAREQQLDTAWEQLDGLLADKKAFLEDRLACTLYKEDTELSANIHRDMHDKIAQWCAEKLKVLKQQPTVSTVQESHLQLSLLDGFLGEQRDKEQGAVALFKERGAAIRRAQYKTAISAWVFGEPEKTSELETHVDTLWQDLAAAEKDKRAYLQDCLARTQYCAKVARVVDQHISLHTRLMGWIGTKQQALQTQPPVDSLADAAVKLRLLEALGNDLTNTRQTTLASLQALGKSACDSKYESELSQWTFPDTQQVHAREQEVDAGLTTLADAIEAKKTKLTADQATEQTKEDLRQEFAHAAHAMRGFVKDNIIFVRGSLDQETTKATTFAFSLDETENMRSELEADAKSLTQQAEQHKATCMQVYSKLSGYGPVSNPYTSLDEAGLNGLQSDLKAALKFRDEQYEKALALQKANDELCREFAAKVNPLMTSLRQSIDAMAKPQGTLTEQLEKIDSELANMTQEREKLVEIEALSHRMKELGIEYNPHSSVTLQDLTSQFDDYHKLLTYKKPLLEREIEFKKSRGVSKAQLEEIESFFKKFDRDGSGSIEKKELKACLFSLGEELTSAEVENHMRTFGSGGRLNLQQFKELMIHLIGVIHTREHILGSFSFIARDEERVGLDKLQRLKQEHLDFVKETVPSAAKDNSLDYQQFTDIVFSR</sequence>
<keyword evidence="1" id="KW-0677">Repeat</keyword>
<feature type="coiled-coil region" evidence="3">
    <location>
        <begin position="2168"/>
        <end position="2195"/>
    </location>
</feature>
<dbReference type="CDD" id="cd00051">
    <property type="entry name" value="EFh"/>
    <property type="match status" value="1"/>
</dbReference>
<dbReference type="SUPFAM" id="SSF46966">
    <property type="entry name" value="Spectrin repeat"/>
    <property type="match status" value="8"/>
</dbReference>
<dbReference type="STRING" id="946362.F2UI74"/>
<feature type="coiled-coil region" evidence="3">
    <location>
        <begin position="2058"/>
        <end position="2085"/>
    </location>
</feature>
<protein>
    <submittedName>
        <fullName evidence="6">Paramyosin</fullName>
    </submittedName>
</protein>
<dbReference type="Proteomes" id="UP000007799">
    <property type="component" value="Unassembled WGS sequence"/>
</dbReference>
<dbReference type="InterPro" id="IPR036872">
    <property type="entry name" value="CH_dom_sf"/>
</dbReference>
<dbReference type="OrthoDB" id="186625at2759"/>
<accession>F2UI74</accession>
<dbReference type="SMART" id="SM00150">
    <property type="entry name" value="SPEC"/>
    <property type="match status" value="13"/>
</dbReference>
<dbReference type="InterPro" id="IPR011992">
    <property type="entry name" value="EF-hand-dom_pair"/>
</dbReference>
<dbReference type="Pfam" id="PF00307">
    <property type="entry name" value="CH"/>
    <property type="match status" value="2"/>
</dbReference>
<feature type="domain" description="Calponin-homology (CH)" evidence="4">
    <location>
        <begin position="6"/>
        <end position="114"/>
    </location>
</feature>
<gene>
    <name evidence="6" type="ORF">PTSG_08171</name>
</gene>
<dbReference type="InterPro" id="IPR018159">
    <property type="entry name" value="Spectrin/alpha-actinin"/>
</dbReference>
<dbReference type="SMART" id="SM00033">
    <property type="entry name" value="CH"/>
    <property type="match status" value="2"/>
</dbReference>
<dbReference type="PROSITE" id="PS50222">
    <property type="entry name" value="EF_HAND_2"/>
    <property type="match status" value="1"/>
</dbReference>
<dbReference type="PANTHER" id="PTHR11915">
    <property type="entry name" value="SPECTRIN/FILAMIN RELATED CYTOSKELETAL PROTEIN"/>
    <property type="match status" value="1"/>
</dbReference>
<keyword evidence="2" id="KW-0106">Calcium</keyword>
<organism evidence="7">
    <name type="scientific">Salpingoeca rosetta (strain ATCC 50818 / BSB-021)</name>
    <dbReference type="NCBI Taxonomy" id="946362"/>
    <lineage>
        <taxon>Eukaryota</taxon>
        <taxon>Choanoflagellata</taxon>
        <taxon>Craspedida</taxon>
        <taxon>Salpingoecidae</taxon>
        <taxon>Salpingoeca</taxon>
    </lineage>
</organism>
<dbReference type="GO" id="GO:0005509">
    <property type="term" value="F:calcium ion binding"/>
    <property type="evidence" value="ECO:0007669"/>
    <property type="project" value="InterPro"/>
</dbReference>
<evidence type="ECO:0000256" key="3">
    <source>
        <dbReference type="SAM" id="Coils"/>
    </source>
</evidence>
<dbReference type="Pfam" id="PF13405">
    <property type="entry name" value="EF-hand_6"/>
    <property type="match status" value="1"/>
</dbReference>
<dbReference type="Gene3D" id="1.10.418.10">
    <property type="entry name" value="Calponin-like domain"/>
    <property type="match status" value="2"/>
</dbReference>
<dbReference type="Gene3D" id="1.10.238.10">
    <property type="entry name" value="EF-hand"/>
    <property type="match status" value="1"/>
</dbReference>
<dbReference type="SUPFAM" id="SSF47473">
    <property type="entry name" value="EF-hand"/>
    <property type="match status" value="1"/>
</dbReference>
<dbReference type="InterPro" id="IPR002048">
    <property type="entry name" value="EF_hand_dom"/>
</dbReference>
<dbReference type="OMA" id="WFNDKKE"/>
<dbReference type="InterPro" id="IPR002017">
    <property type="entry name" value="Spectrin_repeat"/>
</dbReference>
<keyword evidence="3" id="KW-0175">Coiled coil</keyword>
<dbReference type="SMART" id="SM00054">
    <property type="entry name" value="EFh"/>
    <property type="match status" value="1"/>
</dbReference>
<dbReference type="Gene3D" id="1.20.58.60">
    <property type="match status" value="9"/>
</dbReference>
<dbReference type="GeneID" id="16071756"/>
<evidence type="ECO:0000313" key="6">
    <source>
        <dbReference type="EMBL" id="EGD76823.1"/>
    </source>
</evidence>
<dbReference type="PROSITE" id="PS00018">
    <property type="entry name" value="EF_HAND_1"/>
    <property type="match status" value="1"/>
</dbReference>
<dbReference type="eggNOG" id="KOG0035">
    <property type="taxonomic scope" value="Eukaryota"/>
</dbReference>
<keyword evidence="7" id="KW-1185">Reference proteome</keyword>
<dbReference type="KEGG" id="sre:PTSG_08171"/>
<evidence type="ECO:0000313" key="7">
    <source>
        <dbReference type="Proteomes" id="UP000007799"/>
    </source>
</evidence>
<dbReference type="SUPFAM" id="SSF47576">
    <property type="entry name" value="Calponin-homology domain, CH-domain"/>
    <property type="match status" value="1"/>
</dbReference>
<dbReference type="Pfam" id="PF00435">
    <property type="entry name" value="Spectrin"/>
    <property type="match status" value="1"/>
</dbReference>
<dbReference type="RefSeq" id="XP_004991195.1">
    <property type="nucleotide sequence ID" value="XM_004991138.1"/>
</dbReference>
<evidence type="ECO:0000259" key="5">
    <source>
        <dbReference type="PROSITE" id="PS50222"/>
    </source>
</evidence>
<proteinExistence type="predicted"/>
<dbReference type="EMBL" id="GL832975">
    <property type="protein sequence ID" value="EGD76823.1"/>
    <property type="molecule type" value="Genomic_DNA"/>
</dbReference>
<dbReference type="PROSITE" id="PS50021">
    <property type="entry name" value="CH"/>
    <property type="match status" value="2"/>
</dbReference>
<evidence type="ECO:0000256" key="2">
    <source>
        <dbReference type="ARBA" id="ARBA00022837"/>
    </source>
</evidence>
<dbReference type="InParanoid" id="F2UI74"/>
<dbReference type="InterPro" id="IPR018247">
    <property type="entry name" value="EF_Hand_1_Ca_BS"/>
</dbReference>
<evidence type="ECO:0000256" key="1">
    <source>
        <dbReference type="ARBA" id="ARBA00022737"/>
    </source>
</evidence>
<reference evidence="6" key="1">
    <citation type="submission" date="2009-08" db="EMBL/GenBank/DDBJ databases">
        <title>Annotation of Salpingoeca rosetta.</title>
        <authorList>
            <consortium name="The Broad Institute Genome Sequencing Platform"/>
            <person name="Russ C."/>
            <person name="Cuomo C."/>
            <person name="Burger G."/>
            <person name="Gray M.W."/>
            <person name="Holland P.W.H."/>
            <person name="King N."/>
            <person name="Lang F.B.F."/>
            <person name="Roger A.J."/>
            <person name="Ruiz-Trillo I."/>
            <person name="Young S.K."/>
            <person name="Zeng Q."/>
            <person name="Gargeya S."/>
            <person name="Alvarado L."/>
            <person name="Berlin A."/>
            <person name="Chapman S.B."/>
            <person name="Chen Z."/>
            <person name="Freedman E."/>
            <person name="Gellesch M."/>
            <person name="Goldberg J."/>
            <person name="Griggs A."/>
            <person name="Gujja S."/>
            <person name="Heilman E."/>
            <person name="Heiman D."/>
            <person name="Howarth C."/>
            <person name="Mehta T."/>
            <person name="Neiman D."/>
            <person name="Pearson M."/>
            <person name="Roberts A."/>
            <person name="Saif S."/>
            <person name="Shea T."/>
            <person name="Shenoy N."/>
            <person name="Sisk P."/>
            <person name="Stolte C."/>
            <person name="Sykes S."/>
            <person name="White J."/>
            <person name="Yandava C."/>
            <person name="Haas B."/>
            <person name="Nusbaum C."/>
            <person name="Birren B."/>
        </authorList>
    </citation>
    <scope>NUCLEOTIDE SEQUENCE [LARGE SCALE GENOMIC DNA]</scope>
    <source>
        <strain evidence="6">ATCC 50818</strain>
    </source>
</reference>
<dbReference type="eggNOG" id="KOG0517">
    <property type="taxonomic scope" value="Eukaryota"/>
</dbReference>
<name>F2UI74_SALR5</name>
<feature type="domain" description="Calponin-homology (CH)" evidence="4">
    <location>
        <begin position="124"/>
        <end position="227"/>
    </location>
</feature>
<feature type="domain" description="EF-hand" evidence="5">
    <location>
        <begin position="2253"/>
        <end position="2288"/>
    </location>
</feature>
<evidence type="ECO:0000259" key="4">
    <source>
        <dbReference type="PROSITE" id="PS50021"/>
    </source>
</evidence>